<feature type="non-terminal residue" evidence="3">
    <location>
        <position position="283"/>
    </location>
</feature>
<organism evidence="3 4">
    <name type="scientific">Tuber magnatum</name>
    <name type="common">white Piedmont truffle</name>
    <dbReference type="NCBI Taxonomy" id="42249"/>
    <lineage>
        <taxon>Eukaryota</taxon>
        <taxon>Fungi</taxon>
        <taxon>Dikarya</taxon>
        <taxon>Ascomycota</taxon>
        <taxon>Pezizomycotina</taxon>
        <taxon>Pezizomycetes</taxon>
        <taxon>Pezizales</taxon>
        <taxon>Tuberaceae</taxon>
        <taxon>Tuber</taxon>
    </lineage>
</organism>
<feature type="region of interest" description="Disordered" evidence="1">
    <location>
        <begin position="228"/>
        <end position="269"/>
    </location>
</feature>
<feature type="region of interest" description="Disordered" evidence="1">
    <location>
        <begin position="124"/>
        <end position="157"/>
    </location>
</feature>
<dbReference type="Pfam" id="PF09468">
    <property type="entry name" value="RNase_H2-Ydr279"/>
    <property type="match status" value="1"/>
</dbReference>
<dbReference type="GO" id="GO:0006401">
    <property type="term" value="P:RNA catabolic process"/>
    <property type="evidence" value="ECO:0007669"/>
    <property type="project" value="TreeGrafter"/>
</dbReference>
<dbReference type="EMBL" id="PYWC01000071">
    <property type="protein sequence ID" value="PWW73924.1"/>
    <property type="molecule type" value="Genomic_DNA"/>
</dbReference>
<proteinExistence type="predicted"/>
<dbReference type="STRING" id="42249.A0A317SHE7"/>
<comment type="caution">
    <text evidence="3">The sequence shown here is derived from an EMBL/GenBank/DDBJ whole genome shotgun (WGS) entry which is preliminary data.</text>
</comment>
<sequence length="283" mass="31646">MYICTPLDPLFVLLPRLFPAAAADAINRFLPVEDLFEEITTGAEGDWELVAKSQVAERRLAAVCESVDIGDEKAYKPSWEKLMNILDGKCVRMAKGGLPATMEEGFVRKPLTRPELEIRGVKKEDKDREMGGGGNTEAAVGVLPAPPDSQATRPRLSEASQEVTDLLRIRVASEFISNNYLSVSVAEALSDCLQKSHDFTPLDNYLAELVKIRQEAAAVRFHDHQIKRSHECEEEMVDRKRKRKKEEEETGGKKKKSVSRATRELQKVDKTGMPTITAFFGKK</sequence>
<protein>
    <recommendedName>
        <fullName evidence="2">Ribonuclease H2 subunit B wHTH domain-containing protein</fullName>
    </recommendedName>
</protein>
<evidence type="ECO:0000313" key="4">
    <source>
        <dbReference type="Proteomes" id="UP000246991"/>
    </source>
</evidence>
<evidence type="ECO:0000313" key="3">
    <source>
        <dbReference type="EMBL" id="PWW73924.1"/>
    </source>
</evidence>
<dbReference type="InterPro" id="IPR019024">
    <property type="entry name" value="RNase_H2_suB_wHTH"/>
</dbReference>
<reference evidence="3 4" key="1">
    <citation type="submission" date="2018-03" db="EMBL/GenBank/DDBJ databases">
        <title>Genomes of Pezizomycetes fungi and the evolution of truffles.</title>
        <authorList>
            <person name="Murat C."/>
            <person name="Payen T."/>
            <person name="Noel B."/>
            <person name="Kuo A."/>
            <person name="Martin F.M."/>
        </authorList>
    </citation>
    <scope>NUCLEOTIDE SEQUENCE [LARGE SCALE GENOMIC DNA]</scope>
    <source>
        <strain evidence="3">091103-1</strain>
    </source>
</reference>
<dbReference type="GO" id="GO:0032299">
    <property type="term" value="C:ribonuclease H2 complex"/>
    <property type="evidence" value="ECO:0007669"/>
    <property type="project" value="InterPro"/>
</dbReference>
<evidence type="ECO:0000256" key="1">
    <source>
        <dbReference type="SAM" id="MobiDB-lite"/>
    </source>
</evidence>
<gene>
    <name evidence="3" type="ORF">C7212DRAFT_299227</name>
</gene>
<dbReference type="PANTHER" id="PTHR13383">
    <property type="entry name" value="RIBONUCLEASE H2 SUBUNIT B"/>
    <property type="match status" value="1"/>
</dbReference>
<name>A0A317SHE7_9PEZI</name>
<dbReference type="PANTHER" id="PTHR13383:SF11">
    <property type="entry name" value="RIBONUCLEASE H2 SUBUNIT B"/>
    <property type="match status" value="1"/>
</dbReference>
<dbReference type="AlphaFoldDB" id="A0A317SHE7"/>
<evidence type="ECO:0000259" key="2">
    <source>
        <dbReference type="Pfam" id="PF09468"/>
    </source>
</evidence>
<dbReference type="InterPro" id="IPR040456">
    <property type="entry name" value="RNase_H2_suB"/>
</dbReference>
<feature type="domain" description="Ribonuclease H2 subunit B wHTH" evidence="2">
    <location>
        <begin position="11"/>
        <end position="189"/>
    </location>
</feature>
<dbReference type="Proteomes" id="UP000246991">
    <property type="component" value="Unassembled WGS sequence"/>
</dbReference>
<dbReference type="OrthoDB" id="29098at2759"/>
<dbReference type="GO" id="GO:0005654">
    <property type="term" value="C:nucleoplasm"/>
    <property type="evidence" value="ECO:0007669"/>
    <property type="project" value="TreeGrafter"/>
</dbReference>
<keyword evidence="4" id="KW-1185">Reference proteome</keyword>
<accession>A0A317SHE7</accession>
<dbReference type="Gene3D" id="1.10.20.120">
    <property type="match status" value="1"/>
</dbReference>